<reference evidence="3" key="1">
    <citation type="journal article" date="2017" name="Nat. Commun.">
        <title>The North American bullfrog draft genome provides insight into hormonal regulation of long noncoding RNA.</title>
        <authorList>
            <person name="Hammond S.A."/>
            <person name="Warren R.L."/>
            <person name="Vandervalk B.P."/>
            <person name="Kucuk E."/>
            <person name="Khan H."/>
            <person name="Gibb E.A."/>
            <person name="Pandoh P."/>
            <person name="Kirk H."/>
            <person name="Zhao Y."/>
            <person name="Jones M."/>
            <person name="Mungall A.J."/>
            <person name="Coope R."/>
            <person name="Pleasance S."/>
            <person name="Moore R.A."/>
            <person name="Holt R.A."/>
            <person name="Round J.M."/>
            <person name="Ohora S."/>
            <person name="Walle B.V."/>
            <person name="Veldhoen N."/>
            <person name="Helbing C.C."/>
            <person name="Birol I."/>
        </authorList>
    </citation>
    <scope>NUCLEOTIDE SEQUENCE [LARGE SCALE GENOMIC DNA]</scope>
</reference>
<gene>
    <name evidence="2" type="ORF">AB205_0129770</name>
</gene>
<feature type="region of interest" description="Disordered" evidence="1">
    <location>
        <begin position="116"/>
        <end position="136"/>
    </location>
</feature>
<dbReference type="Proteomes" id="UP000228934">
    <property type="component" value="Unassembled WGS sequence"/>
</dbReference>
<feature type="region of interest" description="Disordered" evidence="1">
    <location>
        <begin position="1"/>
        <end position="26"/>
    </location>
</feature>
<keyword evidence="3" id="KW-1185">Reference proteome</keyword>
<sequence>MAETQQVRISSNEEESPEPEMSRSRRRFKASNMSFVEMVEMVDILKRADYDGKYDPYLNPNVSKAKIMSKIVRSLHRNFGVQRSKEQLRKRWSDLKLRKHDQYRRIKKLLLKREKRLGTSEDTSPPPQLLKKGNSGHHNLRMWRKERWKKWLKLSPQQVMCMLWKNKLLISPVQMHKY</sequence>
<evidence type="ECO:0000256" key="1">
    <source>
        <dbReference type="SAM" id="MobiDB-lite"/>
    </source>
</evidence>
<protein>
    <submittedName>
        <fullName evidence="2">Uncharacterized protein</fullName>
    </submittedName>
</protein>
<organism evidence="2 3">
    <name type="scientific">Aquarana catesbeiana</name>
    <name type="common">American bullfrog</name>
    <name type="synonym">Rana catesbeiana</name>
    <dbReference type="NCBI Taxonomy" id="8400"/>
    <lineage>
        <taxon>Eukaryota</taxon>
        <taxon>Metazoa</taxon>
        <taxon>Chordata</taxon>
        <taxon>Craniata</taxon>
        <taxon>Vertebrata</taxon>
        <taxon>Euteleostomi</taxon>
        <taxon>Amphibia</taxon>
        <taxon>Batrachia</taxon>
        <taxon>Anura</taxon>
        <taxon>Neobatrachia</taxon>
        <taxon>Ranoidea</taxon>
        <taxon>Ranidae</taxon>
        <taxon>Aquarana</taxon>
    </lineage>
</organism>
<proteinExistence type="predicted"/>
<evidence type="ECO:0000313" key="3">
    <source>
        <dbReference type="Proteomes" id="UP000228934"/>
    </source>
</evidence>
<dbReference type="AlphaFoldDB" id="A0A2G9QHC7"/>
<evidence type="ECO:0000313" key="2">
    <source>
        <dbReference type="EMBL" id="PIO14541.1"/>
    </source>
</evidence>
<dbReference type="EMBL" id="KZ059580">
    <property type="protein sequence ID" value="PIO14541.1"/>
    <property type="molecule type" value="Genomic_DNA"/>
</dbReference>
<accession>A0A2G9QHC7</accession>
<name>A0A2G9QHC7_AQUCT</name>